<name>A0A1S3J5V4_LINAN</name>
<protein>
    <submittedName>
        <fullName evidence="5">Uncharacterized protein LOC106170457</fullName>
    </submittedName>
</protein>
<dbReference type="GeneID" id="106170457"/>
<keyword evidence="2" id="KW-0812">Transmembrane</keyword>
<dbReference type="RefSeq" id="XP_013405775.1">
    <property type="nucleotide sequence ID" value="XM_013550321.2"/>
</dbReference>
<dbReference type="AlphaFoldDB" id="A0A1S3J5V4"/>
<accession>A0A1S3J5V4</accession>
<dbReference type="Gene3D" id="3.50.4.10">
    <property type="entry name" value="Hepatocyte Growth Factor"/>
    <property type="match status" value="1"/>
</dbReference>
<keyword evidence="2" id="KW-0472">Membrane</keyword>
<evidence type="ECO:0000256" key="2">
    <source>
        <dbReference type="SAM" id="Phobius"/>
    </source>
</evidence>
<evidence type="ECO:0000313" key="5">
    <source>
        <dbReference type="RefSeq" id="XP_013405775.1"/>
    </source>
</evidence>
<gene>
    <name evidence="5" type="primary">LOC106170457</name>
</gene>
<feature type="transmembrane region" description="Helical" evidence="2">
    <location>
        <begin position="81"/>
        <end position="105"/>
    </location>
</feature>
<dbReference type="Pfam" id="PF00024">
    <property type="entry name" value="PAN_1"/>
    <property type="match status" value="1"/>
</dbReference>
<dbReference type="InterPro" id="IPR003609">
    <property type="entry name" value="Pan_app"/>
</dbReference>
<dbReference type="InParanoid" id="A0A1S3J5V4"/>
<feature type="compositionally biased region" description="Low complexity" evidence="1">
    <location>
        <begin position="131"/>
        <end position="197"/>
    </location>
</feature>
<sequence>MIDKYSEFWRDEQYEDTDPSYETLREGDHSRYSSQIYPLAKDGKKYINRPLPAVPPIRDNDTTSQNSDKYYEKTDRRKRRIVPLVGIGLVVCLASVAGVLSLVILSNAATPIEKTTDVDVTTATTLDVTAASSTEVSTTELTTEPSTEPTTEITTEPTTELTTEPSTEPTTELTTEPTTELTTEPSTEAGTTEGSTTFQPTTEEESCGIDTILMNNTYFAAGQVLESRPTKVTSEAVCRRFCVTNPYCATGTFNKRTNLCYLSSQQIRNTVRQAGWSAFIKSDGCRCEMVNYTVQDFMFVVTPGNPMGIKKRFVYASSSADCANKCLVDSACAASQHNINENICELFDQLPQIISSWFDVMMFVKTLGCSNN</sequence>
<dbReference type="KEGG" id="lak:106170457"/>
<keyword evidence="4" id="KW-1185">Reference proteome</keyword>
<dbReference type="Proteomes" id="UP000085678">
    <property type="component" value="Unplaced"/>
</dbReference>
<evidence type="ECO:0000313" key="4">
    <source>
        <dbReference type="Proteomes" id="UP000085678"/>
    </source>
</evidence>
<evidence type="ECO:0000259" key="3">
    <source>
        <dbReference type="Pfam" id="PF00024"/>
    </source>
</evidence>
<organism evidence="4 5">
    <name type="scientific">Lingula anatina</name>
    <name type="common">Brachiopod</name>
    <name type="synonym">Lingula unguis</name>
    <dbReference type="NCBI Taxonomy" id="7574"/>
    <lineage>
        <taxon>Eukaryota</taxon>
        <taxon>Metazoa</taxon>
        <taxon>Spiralia</taxon>
        <taxon>Lophotrochozoa</taxon>
        <taxon>Brachiopoda</taxon>
        <taxon>Linguliformea</taxon>
        <taxon>Lingulata</taxon>
        <taxon>Lingulida</taxon>
        <taxon>Linguloidea</taxon>
        <taxon>Lingulidae</taxon>
        <taxon>Lingula</taxon>
    </lineage>
</organism>
<feature type="domain" description="Apple" evidence="3">
    <location>
        <begin position="226"/>
        <end position="269"/>
    </location>
</feature>
<feature type="region of interest" description="Disordered" evidence="1">
    <location>
        <begin position="131"/>
        <end position="202"/>
    </location>
</feature>
<evidence type="ECO:0000256" key="1">
    <source>
        <dbReference type="SAM" id="MobiDB-lite"/>
    </source>
</evidence>
<feature type="region of interest" description="Disordered" evidence="1">
    <location>
        <begin position="51"/>
        <end position="72"/>
    </location>
</feature>
<proteinExistence type="predicted"/>
<keyword evidence="2" id="KW-1133">Transmembrane helix</keyword>
<reference evidence="5" key="2">
    <citation type="submission" date="2025-08" db="UniProtKB">
        <authorList>
            <consortium name="RefSeq"/>
        </authorList>
    </citation>
    <scope>IDENTIFICATION</scope>
</reference>
<reference evidence="5" key="1">
    <citation type="journal article" date="2015" name="Nat. Commun.">
        <title>The Lingula genome provides insights into brachiopod evolution and the origin of phosphate biomineralization.</title>
        <authorList>
            <person name="Luo Y.J."/>
            <person name="Takeuchi T."/>
            <person name="Koyanagi R."/>
            <person name="Yamada L."/>
            <person name="Kanda M."/>
            <person name="Khalturina M."/>
            <person name="Fujie M."/>
            <person name="Yamasaki S.I."/>
            <person name="Endo K."/>
            <person name="Satoh N."/>
        </authorList>
    </citation>
    <scope>NUCLEOTIDE SEQUENCE</scope>
</reference>